<feature type="repeat" description="Solcar" evidence="9">
    <location>
        <begin position="297"/>
        <end position="389"/>
    </location>
</feature>
<evidence type="ECO:0008006" key="14">
    <source>
        <dbReference type="Google" id="ProtNLM"/>
    </source>
</evidence>
<comment type="subcellular location">
    <subcellularLocation>
        <location evidence="1">Membrane</location>
        <topology evidence="1">Multi-pass membrane protein</topology>
    </subcellularLocation>
</comment>
<reference evidence="12" key="1">
    <citation type="submission" date="2023-11" db="EMBL/GenBank/DDBJ databases">
        <title>The genome sequences of three competitors of mushroom-forming fungi.</title>
        <authorList>
            <person name="Beijen E."/>
            <person name="Ohm R.A."/>
        </authorList>
    </citation>
    <scope>NUCLEOTIDE SEQUENCE</scope>
    <source>
        <strain evidence="12">CBS 100526</strain>
    </source>
</reference>
<accession>A0AAE1I7F8</accession>
<organism evidence="12 13">
    <name type="scientific">Trichoderma aggressivum f. europaeum</name>
    <dbReference type="NCBI Taxonomy" id="173218"/>
    <lineage>
        <taxon>Eukaryota</taxon>
        <taxon>Fungi</taxon>
        <taxon>Dikarya</taxon>
        <taxon>Ascomycota</taxon>
        <taxon>Pezizomycotina</taxon>
        <taxon>Sordariomycetes</taxon>
        <taxon>Hypocreomycetidae</taxon>
        <taxon>Hypocreales</taxon>
        <taxon>Hypocreaceae</taxon>
        <taxon>Trichoderma</taxon>
    </lineage>
</organism>
<keyword evidence="6" id="KW-0496">Mitochondrion</keyword>
<evidence type="ECO:0000256" key="9">
    <source>
        <dbReference type="PROSITE-ProRule" id="PRU00282"/>
    </source>
</evidence>
<keyword evidence="4 9" id="KW-0812">Transmembrane</keyword>
<keyword evidence="5" id="KW-0677">Repeat</keyword>
<evidence type="ECO:0000256" key="4">
    <source>
        <dbReference type="ARBA" id="ARBA00022692"/>
    </source>
</evidence>
<evidence type="ECO:0000256" key="7">
    <source>
        <dbReference type="ARBA" id="ARBA00022989"/>
    </source>
</evidence>
<evidence type="ECO:0000256" key="8">
    <source>
        <dbReference type="ARBA" id="ARBA00023136"/>
    </source>
</evidence>
<evidence type="ECO:0000313" key="13">
    <source>
        <dbReference type="Proteomes" id="UP001273209"/>
    </source>
</evidence>
<feature type="repeat" description="Solcar" evidence="9">
    <location>
        <begin position="400"/>
        <end position="483"/>
    </location>
</feature>
<feature type="compositionally biased region" description="Basic and acidic residues" evidence="11">
    <location>
        <begin position="63"/>
        <end position="104"/>
    </location>
</feature>
<evidence type="ECO:0000256" key="10">
    <source>
        <dbReference type="RuleBase" id="RU000488"/>
    </source>
</evidence>
<evidence type="ECO:0000256" key="3">
    <source>
        <dbReference type="ARBA" id="ARBA00022448"/>
    </source>
</evidence>
<dbReference type="RefSeq" id="XP_062750806.1">
    <property type="nucleotide sequence ID" value="XM_062894289.1"/>
</dbReference>
<dbReference type="Proteomes" id="UP001273209">
    <property type="component" value="Unassembled WGS sequence"/>
</dbReference>
<feature type="repeat" description="Solcar" evidence="9">
    <location>
        <begin position="198"/>
        <end position="271"/>
    </location>
</feature>
<dbReference type="PANTHER" id="PTHR45667">
    <property type="entry name" value="S-ADENOSYLMETHIONINE MITOCHONDRIAL CARRIER PROTEIN"/>
    <property type="match status" value="1"/>
</dbReference>
<evidence type="ECO:0000256" key="5">
    <source>
        <dbReference type="ARBA" id="ARBA00022737"/>
    </source>
</evidence>
<dbReference type="GeneID" id="87914193"/>
<feature type="region of interest" description="Disordered" evidence="11">
    <location>
        <begin position="53"/>
        <end position="109"/>
    </location>
</feature>
<keyword evidence="3 10" id="KW-0813">Transport</keyword>
<evidence type="ECO:0000256" key="1">
    <source>
        <dbReference type="ARBA" id="ARBA00004141"/>
    </source>
</evidence>
<protein>
    <recommendedName>
        <fullName evidence="14">Mitochondrial carrier protein PET8</fullName>
    </recommendedName>
</protein>
<dbReference type="SUPFAM" id="SSF103506">
    <property type="entry name" value="Mitochondrial carrier"/>
    <property type="match status" value="1"/>
</dbReference>
<evidence type="ECO:0000313" key="12">
    <source>
        <dbReference type="EMBL" id="KAK4061610.1"/>
    </source>
</evidence>
<comment type="similarity">
    <text evidence="2 10">Belongs to the mitochondrial carrier (TC 2.A.29) family.</text>
</comment>
<comment type="caution">
    <text evidence="12">The sequence shown here is derived from an EMBL/GenBank/DDBJ whole genome shotgun (WGS) entry which is preliminary data.</text>
</comment>
<dbReference type="Gene3D" id="1.50.40.10">
    <property type="entry name" value="Mitochondrial carrier domain"/>
    <property type="match status" value="1"/>
</dbReference>
<evidence type="ECO:0000256" key="11">
    <source>
        <dbReference type="SAM" id="MobiDB-lite"/>
    </source>
</evidence>
<evidence type="ECO:0000256" key="6">
    <source>
        <dbReference type="ARBA" id="ARBA00022792"/>
    </source>
</evidence>
<dbReference type="GO" id="GO:0016020">
    <property type="term" value="C:membrane"/>
    <property type="evidence" value="ECO:0007669"/>
    <property type="project" value="UniProtKB-SubCell"/>
</dbReference>
<keyword evidence="13" id="KW-1185">Reference proteome</keyword>
<keyword evidence="6" id="KW-0999">Mitochondrion inner membrane</keyword>
<name>A0AAE1I7F8_9HYPO</name>
<dbReference type="InterPro" id="IPR023395">
    <property type="entry name" value="MCP_dom_sf"/>
</dbReference>
<dbReference type="EMBL" id="JAWRVG010000068">
    <property type="protein sequence ID" value="KAK4061610.1"/>
    <property type="molecule type" value="Genomic_DNA"/>
</dbReference>
<dbReference type="AlphaFoldDB" id="A0AAE1I7F8"/>
<keyword evidence="7" id="KW-1133">Transmembrane helix</keyword>
<sequence>MLFASATKMMPAVRTRAAIATRGFAFSTTKRLGLKESSNQTSVDYDLHKKDSLAKQKKGSGHWKPELASDSEEAVRADRASKDHSAEKLDALQERTKRAAEETSKAGTSMRDSIAPISDRLPAVIDTKPANIPTQPTYIGISPQKETLKLRLDLSPNSPKPTIKKVGLSQPFLSLPQFLKPAPKPARSTPPQMAPQPPSFQSALLAGALAGTTVDLSLFPLDTLKTRLQSSAGFFPSGGFSGIYRGIGSALVGSAPGAAFFFCTYETAKAFFGQRIRGSNSSGGDGNGHGSQTWVPADVLTHMLASSLGEIAACSVRVPTEVVKQRAQAGHHGGSSAQALAHILSRYSAPGGSLSAVWRELYRGWGITVFREVPFTVIQFPLWEGMKAWGRKRRGDGKDVSAGESALYGSLAGGVAAASTTPLDVLKTRVMLSKERVSVGDVFRRMVRDEGVRPFFAGIAPRVTWISIGGAIFLGSYQWVINTMNSISS</sequence>
<dbReference type="InterPro" id="IPR018108">
    <property type="entry name" value="MCP_transmembrane"/>
</dbReference>
<dbReference type="PROSITE" id="PS50920">
    <property type="entry name" value="SOLCAR"/>
    <property type="match status" value="3"/>
</dbReference>
<evidence type="ECO:0000256" key="2">
    <source>
        <dbReference type="ARBA" id="ARBA00006375"/>
    </source>
</evidence>
<gene>
    <name evidence="12" type="ORF">Triagg1_10239</name>
</gene>
<keyword evidence="8 9" id="KW-0472">Membrane</keyword>
<dbReference type="Pfam" id="PF00153">
    <property type="entry name" value="Mito_carr"/>
    <property type="match status" value="3"/>
</dbReference>
<proteinExistence type="inferred from homology"/>